<dbReference type="EMBL" id="VSWD01000014">
    <property type="protein sequence ID" value="KAK3082939.1"/>
    <property type="molecule type" value="Genomic_DNA"/>
</dbReference>
<sequence length="211" mass="24275">MVELLEMDTRQKKKKRTPSNHLSFPLNVKREHKISDILNPFETLPSFISLPGRITSEDRKSLLDGIKEFRIRVIDAGGVTCMWMKYRAKKTPMTIAIESSLLRLGLERTAVGTELYAVPIVNRMNLRHDNAATKEMLRILEQSDKRKLVPQYFFDTLCSKLDNERDVFQFLNFMQLLRTKVQRDNGIPSAASSSLLSSVDKTLTWAISFQP</sequence>
<organism evidence="1 2">
    <name type="scientific">Pinctada imbricata</name>
    <name type="common">Atlantic pearl-oyster</name>
    <name type="synonym">Pinctada martensii</name>
    <dbReference type="NCBI Taxonomy" id="66713"/>
    <lineage>
        <taxon>Eukaryota</taxon>
        <taxon>Metazoa</taxon>
        <taxon>Spiralia</taxon>
        <taxon>Lophotrochozoa</taxon>
        <taxon>Mollusca</taxon>
        <taxon>Bivalvia</taxon>
        <taxon>Autobranchia</taxon>
        <taxon>Pteriomorphia</taxon>
        <taxon>Pterioida</taxon>
        <taxon>Pterioidea</taxon>
        <taxon>Pteriidae</taxon>
        <taxon>Pinctada</taxon>
    </lineage>
</organism>
<comment type="caution">
    <text evidence="1">The sequence shown here is derived from an EMBL/GenBank/DDBJ whole genome shotgun (WGS) entry which is preliminary data.</text>
</comment>
<dbReference type="Proteomes" id="UP001186944">
    <property type="component" value="Unassembled WGS sequence"/>
</dbReference>
<evidence type="ECO:0000313" key="2">
    <source>
        <dbReference type="Proteomes" id="UP001186944"/>
    </source>
</evidence>
<reference evidence="1" key="1">
    <citation type="submission" date="2019-08" db="EMBL/GenBank/DDBJ databases">
        <title>The improved chromosome-level genome for the pearl oyster Pinctada fucata martensii using PacBio sequencing and Hi-C.</title>
        <authorList>
            <person name="Zheng Z."/>
        </authorList>
    </citation>
    <scope>NUCLEOTIDE SEQUENCE</scope>
    <source>
        <strain evidence="1">ZZ-2019</strain>
        <tissue evidence="1">Adductor muscle</tissue>
    </source>
</reference>
<name>A0AA89BPP5_PINIB</name>
<keyword evidence="2" id="KW-1185">Reference proteome</keyword>
<protein>
    <submittedName>
        <fullName evidence="1">Uncharacterized protein</fullName>
    </submittedName>
</protein>
<proteinExistence type="predicted"/>
<gene>
    <name evidence="1" type="ORF">FSP39_009532</name>
</gene>
<evidence type="ECO:0000313" key="1">
    <source>
        <dbReference type="EMBL" id="KAK3082939.1"/>
    </source>
</evidence>
<accession>A0AA89BPP5</accession>
<dbReference type="AlphaFoldDB" id="A0AA89BPP5"/>